<name>A0ABV2K367_SPOPS</name>
<dbReference type="EMBL" id="JBEPME010000001">
    <property type="protein sequence ID" value="MET3655511.1"/>
    <property type="molecule type" value="Genomic_DNA"/>
</dbReference>
<sequence>MVHSPSFFLLVFIFVPCSLAVNSFGSLGIEAYKYKTFELSGKL</sequence>
<evidence type="ECO:0000313" key="1">
    <source>
        <dbReference type="EMBL" id="MET3655511.1"/>
    </source>
</evidence>
<comment type="caution">
    <text evidence="1">The sequence shown here is derived from an EMBL/GenBank/DDBJ whole genome shotgun (WGS) entry which is preliminary data.</text>
</comment>
<dbReference type="Proteomes" id="UP001549104">
    <property type="component" value="Unassembled WGS sequence"/>
</dbReference>
<evidence type="ECO:0000313" key="2">
    <source>
        <dbReference type="Proteomes" id="UP001549104"/>
    </source>
</evidence>
<reference evidence="1 2" key="1">
    <citation type="submission" date="2024-06" db="EMBL/GenBank/DDBJ databases">
        <title>Sorghum-associated microbial communities from plants grown in Nebraska, USA.</title>
        <authorList>
            <person name="Schachtman D."/>
        </authorList>
    </citation>
    <scope>NUCLEOTIDE SEQUENCE [LARGE SCALE GENOMIC DNA]</scope>
    <source>
        <strain evidence="1 2">1288</strain>
    </source>
</reference>
<protein>
    <submittedName>
        <fullName evidence="1">Uncharacterized protein</fullName>
    </submittedName>
</protein>
<keyword evidence="2" id="KW-1185">Reference proteome</keyword>
<organism evidence="1 2">
    <name type="scientific">Sporosarcina psychrophila</name>
    <name type="common">Bacillus psychrophilus</name>
    <dbReference type="NCBI Taxonomy" id="1476"/>
    <lineage>
        <taxon>Bacteria</taxon>
        <taxon>Bacillati</taxon>
        <taxon>Bacillota</taxon>
        <taxon>Bacilli</taxon>
        <taxon>Bacillales</taxon>
        <taxon>Caryophanaceae</taxon>
        <taxon>Sporosarcina</taxon>
    </lineage>
</organism>
<gene>
    <name evidence="1" type="ORF">ABIC55_000595</name>
</gene>
<proteinExistence type="predicted"/>
<accession>A0ABV2K367</accession>